<evidence type="ECO:0000256" key="2">
    <source>
        <dbReference type="ARBA" id="ARBA00022679"/>
    </source>
</evidence>
<dbReference type="EC" id="2.3.1.286" evidence="1"/>
<evidence type="ECO:0000256" key="1">
    <source>
        <dbReference type="ARBA" id="ARBA00012928"/>
    </source>
</evidence>
<comment type="caution">
    <text evidence="6">The sequence shown here is derived from an EMBL/GenBank/DDBJ whole genome shotgun (WGS) entry which is preliminary data.</text>
</comment>
<evidence type="ECO:0000313" key="6">
    <source>
        <dbReference type="EMBL" id="OQW53229.1"/>
    </source>
</evidence>
<organism evidence="6 7">
    <name type="scientific">Candidatus Raskinella chloraquaticus</name>
    <dbReference type="NCBI Taxonomy" id="1951219"/>
    <lineage>
        <taxon>Bacteria</taxon>
        <taxon>Pseudomonadati</taxon>
        <taxon>Pseudomonadota</taxon>
        <taxon>Alphaproteobacteria</taxon>
        <taxon>Hyphomicrobiales</taxon>
        <taxon>Phreatobacteraceae</taxon>
        <taxon>Candidatus Raskinella</taxon>
    </lineage>
</organism>
<dbReference type="PANTHER" id="PTHR11085">
    <property type="entry name" value="NAD-DEPENDENT PROTEIN DEACYLASE SIRTUIN-5, MITOCHONDRIAL-RELATED"/>
    <property type="match status" value="1"/>
</dbReference>
<evidence type="ECO:0000256" key="4">
    <source>
        <dbReference type="PROSITE-ProRule" id="PRU00236"/>
    </source>
</evidence>
<feature type="binding site" evidence="4">
    <location>
        <position position="163"/>
    </location>
    <ligand>
        <name>Zn(2+)</name>
        <dbReference type="ChEBI" id="CHEBI:29105"/>
    </ligand>
</feature>
<evidence type="ECO:0000313" key="7">
    <source>
        <dbReference type="Proteomes" id="UP000192872"/>
    </source>
</evidence>
<feature type="binding site" evidence="4">
    <location>
        <position position="138"/>
    </location>
    <ligand>
        <name>Zn(2+)</name>
        <dbReference type="ChEBI" id="CHEBI:29105"/>
    </ligand>
</feature>
<dbReference type="SUPFAM" id="SSF52467">
    <property type="entry name" value="DHS-like NAD/FAD-binding domain"/>
    <property type="match status" value="1"/>
</dbReference>
<feature type="binding site" evidence="4">
    <location>
        <position position="135"/>
    </location>
    <ligand>
        <name>Zn(2+)</name>
        <dbReference type="ChEBI" id="CHEBI:29105"/>
    </ligand>
</feature>
<dbReference type="GO" id="GO:0017136">
    <property type="term" value="F:histone deacetylase activity, NAD-dependent"/>
    <property type="evidence" value="ECO:0007669"/>
    <property type="project" value="TreeGrafter"/>
</dbReference>
<evidence type="ECO:0000256" key="3">
    <source>
        <dbReference type="ARBA" id="ARBA00023027"/>
    </source>
</evidence>
<dbReference type="InterPro" id="IPR003000">
    <property type="entry name" value="Sirtuin"/>
</dbReference>
<evidence type="ECO:0000259" key="5">
    <source>
        <dbReference type="PROSITE" id="PS50305"/>
    </source>
</evidence>
<dbReference type="InterPro" id="IPR050134">
    <property type="entry name" value="NAD-dep_sirtuin_deacylases"/>
</dbReference>
<keyword evidence="3" id="KW-0520">NAD</keyword>
<keyword evidence="4" id="KW-0479">Metal-binding</keyword>
<feature type="active site" description="Proton acceptor" evidence="4">
    <location>
        <position position="127"/>
    </location>
</feature>
<dbReference type="PANTHER" id="PTHR11085:SF4">
    <property type="entry name" value="NAD-DEPENDENT PROTEIN DEACYLASE"/>
    <property type="match status" value="1"/>
</dbReference>
<dbReference type="RefSeq" id="WP_376800930.1">
    <property type="nucleotide sequence ID" value="NZ_DBNB01000038.1"/>
</dbReference>
<dbReference type="InterPro" id="IPR029035">
    <property type="entry name" value="DHS-like_NAD/FAD-binding_dom"/>
</dbReference>
<dbReference type="Gene3D" id="2.20.28.200">
    <property type="match status" value="1"/>
</dbReference>
<proteinExistence type="predicted"/>
<reference evidence="6 7" key="1">
    <citation type="journal article" date="2017" name="Water Res.">
        <title>Comammox in drinking water systems.</title>
        <authorList>
            <person name="Wang Y."/>
            <person name="Ma L."/>
            <person name="Mao Y."/>
            <person name="Jiang X."/>
            <person name="Xia Y."/>
            <person name="Yu K."/>
            <person name="Li B."/>
            <person name="Zhang T."/>
        </authorList>
    </citation>
    <scope>NUCLEOTIDE SEQUENCE [LARGE SCALE GENOMIC DNA]</scope>
    <source>
        <strain evidence="6">SG_bin8</strain>
    </source>
</reference>
<sequence>MILITDGDEARMRLHEEIAAARSILPFTGAGISTDAGIPDFRSPGSLWTVNKPIPFAAFVAEPAVRIEGWRRKFAMDDSFAGAQPTSAHHVMTNWVREGRARAVITQNIDGLHQAAGLSEEDVIELHGNTTYARCLQCRKRHELGPIRAYFQQHSTPPDCMECGGVLKSATISFGQAMPQSALTRAGELAKRCDLCLVVGSSLVVYPAAAIPLVARDAGARLVIINREKTALDEEADLVLRTEIAACFPPHFP</sequence>
<dbReference type="InterPro" id="IPR026590">
    <property type="entry name" value="Ssirtuin_cat_dom"/>
</dbReference>
<gene>
    <name evidence="6" type="ORF">A4S15_05530</name>
</gene>
<dbReference type="GO" id="GO:0070403">
    <property type="term" value="F:NAD+ binding"/>
    <property type="evidence" value="ECO:0007669"/>
    <property type="project" value="InterPro"/>
</dbReference>
<protein>
    <recommendedName>
        <fullName evidence="1">protein acetyllysine N-acetyltransferase</fullName>
        <ecNumber evidence="1">2.3.1.286</ecNumber>
    </recommendedName>
</protein>
<feature type="domain" description="Deacetylase sirtuin-type" evidence="5">
    <location>
        <begin position="1"/>
        <end position="253"/>
    </location>
</feature>
<name>A0A1W9I0N9_9HYPH</name>
<dbReference type="Pfam" id="PF02146">
    <property type="entry name" value="SIR2"/>
    <property type="match status" value="1"/>
</dbReference>
<dbReference type="PROSITE" id="PS50305">
    <property type="entry name" value="SIRTUIN"/>
    <property type="match status" value="1"/>
</dbReference>
<keyword evidence="2" id="KW-0808">Transferase</keyword>
<dbReference type="GO" id="GO:0046872">
    <property type="term" value="F:metal ion binding"/>
    <property type="evidence" value="ECO:0007669"/>
    <property type="project" value="UniProtKB-KW"/>
</dbReference>
<dbReference type="EMBL" id="LWDL01000010">
    <property type="protein sequence ID" value="OQW53229.1"/>
    <property type="molecule type" value="Genomic_DNA"/>
</dbReference>
<accession>A0A1W9I0N9</accession>
<dbReference type="STRING" id="1827387.A4S15_05530"/>
<feature type="binding site" evidence="4">
    <location>
        <position position="160"/>
    </location>
    <ligand>
        <name>Zn(2+)</name>
        <dbReference type="ChEBI" id="CHEBI:29105"/>
    </ligand>
</feature>
<dbReference type="Proteomes" id="UP000192872">
    <property type="component" value="Unassembled WGS sequence"/>
</dbReference>
<dbReference type="Gene3D" id="3.40.50.1220">
    <property type="entry name" value="TPP-binding domain"/>
    <property type="match status" value="1"/>
</dbReference>
<dbReference type="AlphaFoldDB" id="A0A1W9I0N9"/>
<dbReference type="CDD" id="cd01407">
    <property type="entry name" value="SIR2-fam"/>
    <property type="match status" value="1"/>
</dbReference>
<keyword evidence="4" id="KW-0862">Zinc</keyword>